<evidence type="ECO:0000256" key="1">
    <source>
        <dbReference type="SAM" id="MobiDB-lite"/>
    </source>
</evidence>
<name>A0A7Z0ISZ9_9ACTN</name>
<dbReference type="EMBL" id="JACBZR010000001">
    <property type="protein sequence ID" value="NYI78634.1"/>
    <property type="molecule type" value="Genomic_DNA"/>
</dbReference>
<dbReference type="RefSeq" id="WP_179658935.1">
    <property type="nucleotide sequence ID" value="NZ_JACBZR010000001.1"/>
</dbReference>
<feature type="chain" id="PRO_5031534398" evidence="2">
    <location>
        <begin position="24"/>
        <end position="195"/>
    </location>
</feature>
<sequence>MNPASRIALILILVTGATGSAIAARDDSPKRTAFRAAAVAAAEHTRQQALNERGRASHPDGPGTEPTPTPSDVRAQLEMLAGDALAAVPTGTLWLASPEVIISSCGGGEILSLTGRYTARDLTTAKDDADFNTILHANEDAAAAILEAWIGSSGAYDTLKGEYYFAVVGFPHLSAHLGFDEGVGEIEVTSLCAHP</sequence>
<dbReference type="Proteomes" id="UP000564496">
    <property type="component" value="Unassembled WGS sequence"/>
</dbReference>
<feature type="signal peptide" evidence="2">
    <location>
        <begin position="1"/>
        <end position="23"/>
    </location>
</feature>
<accession>A0A7Z0ISZ9</accession>
<reference evidence="3 4" key="1">
    <citation type="submission" date="2020-07" db="EMBL/GenBank/DDBJ databases">
        <title>Sequencing the genomes of 1000 actinobacteria strains.</title>
        <authorList>
            <person name="Klenk H.-P."/>
        </authorList>
    </citation>
    <scope>NUCLEOTIDE SEQUENCE [LARGE SCALE GENOMIC DNA]</scope>
    <source>
        <strain evidence="3 4">DSM 26487</strain>
    </source>
</reference>
<proteinExistence type="predicted"/>
<protein>
    <submittedName>
        <fullName evidence="3">Uncharacterized protein</fullName>
    </submittedName>
</protein>
<comment type="caution">
    <text evidence="3">The sequence shown here is derived from an EMBL/GenBank/DDBJ whole genome shotgun (WGS) entry which is preliminary data.</text>
</comment>
<organism evidence="3 4">
    <name type="scientific">Nocardioides panzhihuensis</name>
    <dbReference type="NCBI Taxonomy" id="860243"/>
    <lineage>
        <taxon>Bacteria</taxon>
        <taxon>Bacillati</taxon>
        <taxon>Actinomycetota</taxon>
        <taxon>Actinomycetes</taxon>
        <taxon>Propionibacteriales</taxon>
        <taxon>Nocardioidaceae</taxon>
        <taxon>Nocardioides</taxon>
    </lineage>
</organism>
<gene>
    <name evidence="3" type="ORF">BJ988_003282</name>
</gene>
<keyword evidence="4" id="KW-1185">Reference proteome</keyword>
<evidence type="ECO:0000256" key="2">
    <source>
        <dbReference type="SAM" id="SignalP"/>
    </source>
</evidence>
<dbReference type="AlphaFoldDB" id="A0A7Z0ISZ9"/>
<feature type="region of interest" description="Disordered" evidence="1">
    <location>
        <begin position="44"/>
        <end position="71"/>
    </location>
</feature>
<evidence type="ECO:0000313" key="4">
    <source>
        <dbReference type="Proteomes" id="UP000564496"/>
    </source>
</evidence>
<keyword evidence="2" id="KW-0732">Signal</keyword>
<evidence type="ECO:0000313" key="3">
    <source>
        <dbReference type="EMBL" id="NYI78634.1"/>
    </source>
</evidence>